<protein>
    <submittedName>
        <fullName evidence="1">Uncharacterized protein</fullName>
    </submittedName>
</protein>
<sequence>MIKLGCSFSCGQCTQIYIYEVFNIRSWSCGM</sequence>
<evidence type="ECO:0000313" key="1">
    <source>
        <dbReference type="EMBL" id="MBX20000.1"/>
    </source>
</evidence>
<reference evidence="1" key="1">
    <citation type="submission" date="2018-02" db="EMBL/GenBank/DDBJ databases">
        <title>Rhizophora mucronata_Transcriptome.</title>
        <authorList>
            <person name="Meera S.P."/>
            <person name="Sreeshan A."/>
            <person name="Augustine A."/>
        </authorList>
    </citation>
    <scope>NUCLEOTIDE SEQUENCE</scope>
    <source>
        <tissue evidence="1">Leaf</tissue>
    </source>
</reference>
<dbReference type="EMBL" id="GGEC01039516">
    <property type="protein sequence ID" value="MBX20000.1"/>
    <property type="molecule type" value="Transcribed_RNA"/>
</dbReference>
<name>A0A2P2LPY1_RHIMU</name>
<dbReference type="AlphaFoldDB" id="A0A2P2LPY1"/>
<proteinExistence type="predicted"/>
<accession>A0A2P2LPY1</accession>
<organism evidence="1">
    <name type="scientific">Rhizophora mucronata</name>
    <name type="common">Asiatic mangrove</name>
    <dbReference type="NCBI Taxonomy" id="61149"/>
    <lineage>
        <taxon>Eukaryota</taxon>
        <taxon>Viridiplantae</taxon>
        <taxon>Streptophyta</taxon>
        <taxon>Embryophyta</taxon>
        <taxon>Tracheophyta</taxon>
        <taxon>Spermatophyta</taxon>
        <taxon>Magnoliopsida</taxon>
        <taxon>eudicotyledons</taxon>
        <taxon>Gunneridae</taxon>
        <taxon>Pentapetalae</taxon>
        <taxon>rosids</taxon>
        <taxon>fabids</taxon>
        <taxon>Malpighiales</taxon>
        <taxon>Rhizophoraceae</taxon>
        <taxon>Rhizophora</taxon>
    </lineage>
</organism>